<evidence type="ECO:0000259" key="10">
    <source>
        <dbReference type="Pfam" id="PF00692"/>
    </source>
</evidence>
<dbReference type="RefSeq" id="WP_125226718.1">
    <property type="nucleotide sequence ID" value="NZ_RQYT01000002.1"/>
</dbReference>
<comment type="caution">
    <text evidence="11">The sequence shown here is derived from an EMBL/GenBank/DDBJ whole genome shotgun (WGS) entry which is preliminary data.</text>
</comment>
<evidence type="ECO:0000256" key="2">
    <source>
        <dbReference type="ARBA" id="ARBA00006581"/>
    </source>
</evidence>
<evidence type="ECO:0000256" key="8">
    <source>
        <dbReference type="HAMAP-Rule" id="MF_00116"/>
    </source>
</evidence>
<accession>A0A3P1WYG8</accession>
<feature type="domain" description="dUTPase-like" evidence="10">
    <location>
        <begin position="14"/>
        <end position="144"/>
    </location>
</feature>
<comment type="pathway">
    <text evidence="8">Pyrimidine metabolism; dUMP biosynthesis; dUMP from dCTP (dUTP route): step 2/2.</text>
</comment>
<evidence type="ECO:0000256" key="9">
    <source>
        <dbReference type="SAM" id="MobiDB-lite"/>
    </source>
</evidence>
<name>A0A3P1WYG8_9ACTN</name>
<dbReference type="HAMAP" id="MF_00116">
    <property type="entry name" value="dUTPase_bact"/>
    <property type="match status" value="1"/>
</dbReference>
<dbReference type="GO" id="GO:0046081">
    <property type="term" value="P:dUTP catabolic process"/>
    <property type="evidence" value="ECO:0007669"/>
    <property type="project" value="InterPro"/>
</dbReference>
<dbReference type="InterPro" id="IPR029054">
    <property type="entry name" value="dUTPase-like"/>
</dbReference>
<dbReference type="AlphaFoldDB" id="A0A3P1WYG8"/>
<feature type="binding site" evidence="8">
    <location>
        <begin position="64"/>
        <end position="66"/>
    </location>
    <ligand>
        <name>substrate</name>
    </ligand>
</feature>
<protein>
    <recommendedName>
        <fullName evidence="8">Deoxyuridine 5'-triphosphate nucleotidohydrolase</fullName>
        <shortName evidence="8">dUTPase</shortName>
        <ecNumber evidence="8">3.6.1.23</ecNumber>
    </recommendedName>
    <alternativeName>
        <fullName evidence="8">dUTP pyrophosphatase</fullName>
    </alternativeName>
</protein>
<dbReference type="OrthoDB" id="9809956at2"/>
<dbReference type="InterPro" id="IPR008181">
    <property type="entry name" value="dUTPase"/>
</dbReference>
<keyword evidence="6 8" id="KW-0546">Nucleotide metabolism</keyword>
<dbReference type="InterPro" id="IPR033704">
    <property type="entry name" value="dUTPase_trimeric"/>
</dbReference>
<sequence>MQGTPVPVVLSDPGSLPGYARPGDAGADLRATHDVTLAPGERALVGTGVRAALPEGTFGMITPRSGLAARHGLSIVNSPGVVDSGYRGEIKVCLVNLDPVDPVVILAGQRIAQLVVMPFLRAEFVPVVELDETVRGEDGYGSTGKA</sequence>
<dbReference type="GO" id="GO:0000287">
    <property type="term" value="F:magnesium ion binding"/>
    <property type="evidence" value="ECO:0007669"/>
    <property type="project" value="UniProtKB-UniRule"/>
</dbReference>
<comment type="cofactor">
    <cofactor evidence="1 8">
        <name>Mg(2+)</name>
        <dbReference type="ChEBI" id="CHEBI:18420"/>
    </cofactor>
</comment>
<dbReference type="UniPathway" id="UPA00610">
    <property type="reaction ID" value="UER00666"/>
</dbReference>
<keyword evidence="4 8" id="KW-0378">Hydrolase</keyword>
<evidence type="ECO:0000256" key="3">
    <source>
        <dbReference type="ARBA" id="ARBA00022723"/>
    </source>
</evidence>
<dbReference type="FunFam" id="2.70.40.10:FF:000008">
    <property type="entry name" value="Deoxyuridine 5'-triphosphate nucleotidohydrolase"/>
    <property type="match status" value="1"/>
</dbReference>
<feature type="region of interest" description="Disordered" evidence="9">
    <location>
        <begin position="1"/>
        <end position="25"/>
    </location>
</feature>
<dbReference type="PANTHER" id="PTHR11241">
    <property type="entry name" value="DEOXYURIDINE 5'-TRIPHOSPHATE NUCLEOTIDOHYDROLASE"/>
    <property type="match status" value="1"/>
</dbReference>
<keyword evidence="3 8" id="KW-0479">Metal-binding</keyword>
<dbReference type="Pfam" id="PF00692">
    <property type="entry name" value="dUTPase"/>
    <property type="match status" value="1"/>
</dbReference>
<comment type="caution">
    <text evidence="8">Lacks conserved residue(s) required for the propagation of feature annotation.</text>
</comment>
<dbReference type="InterPro" id="IPR036157">
    <property type="entry name" value="dUTPase-like_sf"/>
</dbReference>
<dbReference type="CDD" id="cd07557">
    <property type="entry name" value="trimeric_dUTPase"/>
    <property type="match status" value="1"/>
</dbReference>
<comment type="function">
    <text evidence="8">This enzyme is involved in nucleotide metabolism: it produces dUMP, the immediate precursor of thymidine nucleotides and it decreases the intracellular concentration of dUTP so that uracil cannot be incorporated into DNA.</text>
</comment>
<feature type="binding site" evidence="8">
    <location>
        <begin position="81"/>
        <end position="83"/>
    </location>
    <ligand>
        <name>substrate</name>
    </ligand>
</feature>
<evidence type="ECO:0000256" key="7">
    <source>
        <dbReference type="ARBA" id="ARBA00047686"/>
    </source>
</evidence>
<dbReference type="GO" id="GO:0004170">
    <property type="term" value="F:dUTP diphosphatase activity"/>
    <property type="evidence" value="ECO:0007669"/>
    <property type="project" value="UniProtKB-UniRule"/>
</dbReference>
<dbReference type="EMBL" id="RQYT01000002">
    <property type="protein sequence ID" value="RRD51126.1"/>
    <property type="molecule type" value="Genomic_DNA"/>
</dbReference>
<keyword evidence="5 8" id="KW-0460">Magnesium</keyword>
<evidence type="ECO:0000313" key="11">
    <source>
        <dbReference type="EMBL" id="RRD51126.1"/>
    </source>
</evidence>
<reference evidence="11 12" key="1">
    <citation type="submission" date="2018-11" db="EMBL/GenBank/DDBJ databases">
        <title>Genomes From Bacteria Associated with the Canine Oral Cavity: a Test Case for Automated Genome-Based Taxonomic Assignment.</title>
        <authorList>
            <person name="Coil D.A."/>
            <person name="Jospin G."/>
            <person name="Darling A.E."/>
            <person name="Wallis C."/>
            <person name="Davis I.J."/>
            <person name="Harris S."/>
            <person name="Eisen J.A."/>
            <person name="Holcombe L.J."/>
            <person name="O'Flynn C."/>
        </authorList>
    </citation>
    <scope>NUCLEOTIDE SEQUENCE [LARGE SCALE GENOMIC DNA]</scope>
    <source>
        <strain evidence="11 12">OH2822_COT-296</strain>
    </source>
</reference>
<comment type="catalytic activity">
    <reaction evidence="7 8">
        <text>dUTP + H2O = dUMP + diphosphate + H(+)</text>
        <dbReference type="Rhea" id="RHEA:10248"/>
        <dbReference type="ChEBI" id="CHEBI:15377"/>
        <dbReference type="ChEBI" id="CHEBI:15378"/>
        <dbReference type="ChEBI" id="CHEBI:33019"/>
        <dbReference type="ChEBI" id="CHEBI:61555"/>
        <dbReference type="ChEBI" id="CHEBI:246422"/>
        <dbReference type="EC" id="3.6.1.23"/>
    </reaction>
</comment>
<evidence type="ECO:0000313" key="12">
    <source>
        <dbReference type="Proteomes" id="UP000280935"/>
    </source>
</evidence>
<dbReference type="Proteomes" id="UP000280935">
    <property type="component" value="Unassembled WGS sequence"/>
</dbReference>
<evidence type="ECO:0000256" key="5">
    <source>
        <dbReference type="ARBA" id="ARBA00022842"/>
    </source>
</evidence>
<feature type="binding site" evidence="8">
    <location>
        <position position="77"/>
    </location>
    <ligand>
        <name>substrate</name>
    </ligand>
</feature>
<organism evidence="11 12">
    <name type="scientific">Arachnia propionica</name>
    <dbReference type="NCBI Taxonomy" id="1750"/>
    <lineage>
        <taxon>Bacteria</taxon>
        <taxon>Bacillati</taxon>
        <taxon>Actinomycetota</taxon>
        <taxon>Actinomycetes</taxon>
        <taxon>Propionibacteriales</taxon>
        <taxon>Propionibacteriaceae</taxon>
        <taxon>Arachnia</taxon>
    </lineage>
</organism>
<evidence type="ECO:0000256" key="6">
    <source>
        <dbReference type="ARBA" id="ARBA00023080"/>
    </source>
</evidence>
<proteinExistence type="inferred from homology"/>
<dbReference type="Gene3D" id="2.70.40.10">
    <property type="match status" value="1"/>
</dbReference>
<gene>
    <name evidence="8" type="primary">dut</name>
    <name evidence="11" type="ORF">EII35_01610</name>
</gene>
<evidence type="ECO:0000256" key="4">
    <source>
        <dbReference type="ARBA" id="ARBA00022801"/>
    </source>
</evidence>
<dbReference type="GO" id="GO:0006226">
    <property type="term" value="P:dUMP biosynthetic process"/>
    <property type="evidence" value="ECO:0007669"/>
    <property type="project" value="UniProtKB-UniRule"/>
</dbReference>
<dbReference type="NCBIfam" id="TIGR00576">
    <property type="entry name" value="dut"/>
    <property type="match status" value="1"/>
</dbReference>
<dbReference type="PANTHER" id="PTHR11241:SF0">
    <property type="entry name" value="DEOXYURIDINE 5'-TRIPHOSPHATE NUCLEOTIDOHYDROLASE"/>
    <property type="match status" value="1"/>
</dbReference>
<dbReference type="EC" id="3.6.1.23" evidence="8"/>
<evidence type="ECO:0000256" key="1">
    <source>
        <dbReference type="ARBA" id="ARBA00001946"/>
    </source>
</evidence>
<comment type="similarity">
    <text evidence="2 8">Belongs to the dUTPase family.</text>
</comment>
<dbReference type="SUPFAM" id="SSF51283">
    <property type="entry name" value="dUTPase-like"/>
    <property type="match status" value="1"/>
</dbReference>
<dbReference type="NCBIfam" id="NF001862">
    <property type="entry name" value="PRK00601.1"/>
    <property type="match status" value="1"/>
</dbReference>